<accession>A0A8J2RRQ9</accession>
<name>A0A8J2RRQ9_9CRUS</name>
<feature type="region of interest" description="Disordered" evidence="1">
    <location>
        <begin position="81"/>
        <end position="117"/>
    </location>
</feature>
<dbReference type="AlphaFoldDB" id="A0A8J2RRQ9"/>
<keyword evidence="3" id="KW-1185">Reference proteome</keyword>
<evidence type="ECO:0000256" key="1">
    <source>
        <dbReference type="SAM" id="MobiDB-lite"/>
    </source>
</evidence>
<dbReference type="PANTHER" id="PTHR40472:SF6">
    <property type="entry name" value="RICIN B-TYPE LECTIN DOMAIN-CONTAINING PROTEIN"/>
    <property type="match status" value="1"/>
</dbReference>
<comment type="caution">
    <text evidence="2">The sequence shown here is derived from an EMBL/GenBank/DDBJ whole genome shotgun (WGS) entry which is preliminary data.</text>
</comment>
<gene>
    <name evidence="2" type="ORF">DGAL_LOCUS7404</name>
</gene>
<reference evidence="2" key="1">
    <citation type="submission" date="2021-11" db="EMBL/GenBank/DDBJ databases">
        <authorList>
            <person name="Schell T."/>
        </authorList>
    </citation>
    <scope>NUCLEOTIDE SEQUENCE</scope>
    <source>
        <strain evidence="2">M5</strain>
    </source>
</reference>
<sequence length="117" mass="13996">MAIIRDATECRGRKLRKSVKSVESLVMTGLYVRRQYQRIVINATKFVNRSPFKKYIDTSLIKLEKRLNDKAIECYEDEKKRRRRDGQHFERHSINPKQRSCGRFVAGIPRREIRQQT</sequence>
<organism evidence="2 3">
    <name type="scientific">Daphnia galeata</name>
    <dbReference type="NCBI Taxonomy" id="27404"/>
    <lineage>
        <taxon>Eukaryota</taxon>
        <taxon>Metazoa</taxon>
        <taxon>Ecdysozoa</taxon>
        <taxon>Arthropoda</taxon>
        <taxon>Crustacea</taxon>
        <taxon>Branchiopoda</taxon>
        <taxon>Diplostraca</taxon>
        <taxon>Cladocera</taxon>
        <taxon>Anomopoda</taxon>
        <taxon>Daphniidae</taxon>
        <taxon>Daphnia</taxon>
    </lineage>
</organism>
<dbReference type="Proteomes" id="UP000789390">
    <property type="component" value="Unassembled WGS sequence"/>
</dbReference>
<protein>
    <submittedName>
        <fullName evidence="2">Uncharacterized protein</fullName>
    </submittedName>
</protein>
<dbReference type="InterPro" id="IPR039051">
    <property type="entry name" value="SE-CTX-like"/>
</dbReference>
<evidence type="ECO:0000313" key="2">
    <source>
        <dbReference type="EMBL" id="CAH0104497.1"/>
    </source>
</evidence>
<dbReference type="PANTHER" id="PTHR40472">
    <property type="entry name" value="RICIN B-TYPE LECTIN DOMAIN-CONTAINING PROTEIN"/>
    <property type="match status" value="1"/>
</dbReference>
<dbReference type="EMBL" id="CAKKLH010000145">
    <property type="protein sequence ID" value="CAH0104497.1"/>
    <property type="molecule type" value="Genomic_DNA"/>
</dbReference>
<evidence type="ECO:0000313" key="3">
    <source>
        <dbReference type="Proteomes" id="UP000789390"/>
    </source>
</evidence>
<proteinExistence type="predicted"/>